<keyword evidence="6" id="KW-0325">Glycoprotein</keyword>
<dbReference type="InterPro" id="IPR029058">
    <property type="entry name" value="AB_hydrolase_fold"/>
</dbReference>
<evidence type="ECO:0000256" key="6">
    <source>
        <dbReference type="ARBA" id="ARBA00023180"/>
    </source>
</evidence>
<comment type="caution">
    <text evidence="9">The sequence shown here is derived from an EMBL/GenBank/DDBJ whole genome shotgun (WGS) entry which is preliminary data.</text>
</comment>
<feature type="non-terminal residue" evidence="9">
    <location>
        <position position="360"/>
    </location>
</feature>
<evidence type="ECO:0000256" key="4">
    <source>
        <dbReference type="ARBA" id="ARBA00022963"/>
    </source>
</evidence>
<keyword evidence="10" id="KW-1185">Reference proteome</keyword>
<evidence type="ECO:0000256" key="5">
    <source>
        <dbReference type="ARBA" id="ARBA00023098"/>
    </source>
</evidence>
<dbReference type="AlphaFoldDB" id="A0AAD4K483"/>
<dbReference type="FunFam" id="3.40.50.1820:FF:000057">
    <property type="entry name" value="Lipase"/>
    <property type="match status" value="1"/>
</dbReference>
<dbReference type="PIRSF" id="PIRSF000862">
    <property type="entry name" value="Steryl_ester_lip"/>
    <property type="match status" value="1"/>
</dbReference>
<accession>A0AAD4K483</accession>
<keyword evidence="3" id="KW-0378">Hydrolase</keyword>
<comment type="similarity">
    <text evidence="1">Belongs to the AB hydrolase superfamily. Lipase family.</text>
</comment>
<feature type="active site" description="Nucleophile" evidence="7">
    <location>
        <position position="129"/>
    </location>
</feature>
<dbReference type="EMBL" id="JAJJHW010001127">
    <property type="protein sequence ID" value="KAH8376737.1"/>
    <property type="molecule type" value="Genomic_DNA"/>
</dbReference>
<dbReference type="Gene3D" id="3.40.50.1820">
    <property type="entry name" value="alpha/beta hydrolase"/>
    <property type="match status" value="1"/>
</dbReference>
<protein>
    <recommendedName>
        <fullName evidence="8">Partial AB-hydrolase lipase domain-containing protein</fullName>
    </recommendedName>
</protein>
<organism evidence="9 10">
    <name type="scientific">Drosophila rubida</name>
    <dbReference type="NCBI Taxonomy" id="30044"/>
    <lineage>
        <taxon>Eukaryota</taxon>
        <taxon>Metazoa</taxon>
        <taxon>Ecdysozoa</taxon>
        <taxon>Arthropoda</taxon>
        <taxon>Hexapoda</taxon>
        <taxon>Insecta</taxon>
        <taxon>Pterygota</taxon>
        <taxon>Neoptera</taxon>
        <taxon>Endopterygota</taxon>
        <taxon>Diptera</taxon>
        <taxon>Brachycera</taxon>
        <taxon>Muscomorpha</taxon>
        <taxon>Ephydroidea</taxon>
        <taxon>Drosophilidae</taxon>
        <taxon>Drosophila</taxon>
    </lineage>
</organism>
<feature type="domain" description="Partial AB-hydrolase lipase" evidence="8">
    <location>
        <begin position="2"/>
        <end position="52"/>
    </location>
</feature>
<gene>
    <name evidence="9" type="ORF">KR093_001124</name>
</gene>
<keyword evidence="4" id="KW-0442">Lipid degradation</keyword>
<keyword evidence="2" id="KW-0732">Signal</keyword>
<dbReference type="SUPFAM" id="SSF53474">
    <property type="entry name" value="alpha/beta-Hydrolases"/>
    <property type="match status" value="1"/>
</dbReference>
<evidence type="ECO:0000256" key="1">
    <source>
        <dbReference type="ARBA" id="ARBA00010701"/>
    </source>
</evidence>
<evidence type="ECO:0000256" key="2">
    <source>
        <dbReference type="ARBA" id="ARBA00022729"/>
    </source>
</evidence>
<dbReference type="GO" id="GO:0016042">
    <property type="term" value="P:lipid catabolic process"/>
    <property type="evidence" value="ECO:0007669"/>
    <property type="project" value="UniProtKB-KW"/>
</dbReference>
<proteinExistence type="inferred from homology"/>
<dbReference type="GO" id="GO:0016788">
    <property type="term" value="F:hydrolase activity, acting on ester bonds"/>
    <property type="evidence" value="ECO:0007669"/>
    <property type="project" value="InterPro"/>
</dbReference>
<feature type="active site" description="Charge relay system" evidence="7">
    <location>
        <position position="293"/>
    </location>
</feature>
<evidence type="ECO:0000259" key="8">
    <source>
        <dbReference type="Pfam" id="PF04083"/>
    </source>
</evidence>
<dbReference type="InterPro" id="IPR006693">
    <property type="entry name" value="AB_hydrolase_lipase"/>
</dbReference>
<feature type="non-terminal residue" evidence="9">
    <location>
        <position position="1"/>
    </location>
</feature>
<feature type="active site" description="Charge relay system" evidence="7">
    <location>
        <position position="324"/>
    </location>
</feature>
<dbReference type="PANTHER" id="PTHR11005">
    <property type="entry name" value="LYSOSOMAL ACID LIPASE-RELATED"/>
    <property type="match status" value="1"/>
</dbReference>
<dbReference type="InterPro" id="IPR025483">
    <property type="entry name" value="Lipase_euk"/>
</dbReference>
<evidence type="ECO:0000256" key="7">
    <source>
        <dbReference type="PIRSR" id="PIRSR000862-1"/>
    </source>
</evidence>
<name>A0AAD4K483_9MUSC</name>
<evidence type="ECO:0000313" key="10">
    <source>
        <dbReference type="Proteomes" id="UP001200034"/>
    </source>
</evidence>
<dbReference type="Pfam" id="PF04083">
    <property type="entry name" value="Abhydro_lipase"/>
    <property type="match status" value="1"/>
</dbReference>
<evidence type="ECO:0000256" key="3">
    <source>
        <dbReference type="ARBA" id="ARBA00022801"/>
    </source>
</evidence>
<reference evidence="9" key="1">
    <citation type="journal article" date="2021" name="Mol. Ecol. Resour.">
        <title>Phylogenomic analyses of the genus Drosophila reveals genomic signals of climate adaptation.</title>
        <authorList>
            <person name="Li F."/>
            <person name="Rane R.V."/>
            <person name="Luria V."/>
            <person name="Xiong Z."/>
            <person name="Chen J."/>
            <person name="Li Z."/>
            <person name="Catullo R.A."/>
            <person name="Griffin P.C."/>
            <person name="Schiffer M."/>
            <person name="Pearce S."/>
            <person name="Lee S.F."/>
            <person name="McElroy K."/>
            <person name="Stocker A."/>
            <person name="Shirriffs J."/>
            <person name="Cockerell F."/>
            <person name="Coppin C."/>
            <person name="Sgro C.M."/>
            <person name="Karger A."/>
            <person name="Cain J.W."/>
            <person name="Weber J.A."/>
            <person name="Santpere G."/>
            <person name="Kirschner M.W."/>
            <person name="Hoffmann A.A."/>
            <person name="Oakeshott J.G."/>
            <person name="Zhang G."/>
        </authorList>
    </citation>
    <scope>NUCLEOTIDE SEQUENCE</scope>
    <source>
        <strain evidence="9">BGI-SZ-2011g</strain>
    </source>
</reference>
<dbReference type="Proteomes" id="UP001200034">
    <property type="component" value="Unassembled WGS sequence"/>
</dbReference>
<evidence type="ECO:0000313" key="9">
    <source>
        <dbReference type="EMBL" id="KAH8376737.1"/>
    </source>
</evidence>
<keyword evidence="5" id="KW-0443">Lipid metabolism</keyword>
<sequence>QLLAKYKYPAEEHTVTTEDKYVLHMQRIARPGAKPVLLMHGLEDSSSTWIMMGPSSGLGYFLYDAGYDVWMGNARGNRYSRGHLKLNPNTDRSYWSFSWHEIGYYDLPAMIDYVLKKTNHSKLSYYGHSQGTTSFFVLASSRPEYNAKVHVMQALAPVSYMTHVKAPLMSLARTSLNIVGDNFELLPHTQLFKEQCLSSAVRLQTCMHYVWMITGKNTAELNRTMIPVMMGHVPAGANSKQVRHYMQLRESTRFGQYDYGSETNQRVYGRSTPPDYALERITAPVGLYYGQNDYLTAVEDVQRLAKRLPNVVMNHLYPNKKCNHVDMVWGINSRRLAQPQMLEVMRLWEAGGPQNATAAV</sequence>